<dbReference type="GO" id="GO:0004930">
    <property type="term" value="F:G protein-coupled receptor activity"/>
    <property type="evidence" value="ECO:0007669"/>
    <property type="project" value="TreeGrafter"/>
</dbReference>
<feature type="compositionally biased region" description="Low complexity" evidence="5">
    <location>
        <begin position="245"/>
        <end position="262"/>
    </location>
</feature>
<evidence type="ECO:0000313" key="8">
    <source>
        <dbReference type="Proteomes" id="UP001153069"/>
    </source>
</evidence>
<reference evidence="7" key="1">
    <citation type="submission" date="2020-06" db="EMBL/GenBank/DDBJ databases">
        <authorList>
            <consortium name="Plant Systems Biology data submission"/>
        </authorList>
    </citation>
    <scope>NUCLEOTIDE SEQUENCE</scope>
    <source>
        <strain evidence="7">D6</strain>
    </source>
</reference>
<feature type="transmembrane region" description="Helical" evidence="6">
    <location>
        <begin position="20"/>
        <end position="44"/>
    </location>
</feature>
<dbReference type="SUPFAM" id="SSF81321">
    <property type="entry name" value="Family A G protein-coupled receptor-like"/>
    <property type="match status" value="1"/>
</dbReference>
<feature type="region of interest" description="Disordered" evidence="5">
    <location>
        <begin position="380"/>
        <end position="408"/>
    </location>
</feature>
<feature type="transmembrane region" description="Helical" evidence="6">
    <location>
        <begin position="84"/>
        <end position="103"/>
    </location>
</feature>
<evidence type="ECO:0008006" key="9">
    <source>
        <dbReference type="Google" id="ProtNLM"/>
    </source>
</evidence>
<evidence type="ECO:0000256" key="2">
    <source>
        <dbReference type="ARBA" id="ARBA00022692"/>
    </source>
</evidence>
<comment type="caution">
    <text evidence="7">The sequence shown here is derived from an EMBL/GenBank/DDBJ whole genome shotgun (WGS) entry which is preliminary data.</text>
</comment>
<dbReference type="EMBL" id="CAICTM010000137">
    <property type="protein sequence ID" value="CAB9502485.1"/>
    <property type="molecule type" value="Genomic_DNA"/>
</dbReference>
<dbReference type="GO" id="GO:0007189">
    <property type="term" value="P:adenylate cyclase-activating G protein-coupled receptor signaling pathway"/>
    <property type="evidence" value="ECO:0007669"/>
    <property type="project" value="TreeGrafter"/>
</dbReference>
<dbReference type="PANTHER" id="PTHR23112:SF0">
    <property type="entry name" value="TRANSMEMBRANE PROTEIN 116"/>
    <property type="match status" value="1"/>
</dbReference>
<evidence type="ECO:0000313" key="7">
    <source>
        <dbReference type="EMBL" id="CAB9502485.1"/>
    </source>
</evidence>
<gene>
    <name evidence="7" type="ORF">SEMRO_138_G064620.1</name>
</gene>
<feature type="transmembrane region" description="Helical" evidence="6">
    <location>
        <begin position="144"/>
        <end position="163"/>
    </location>
</feature>
<feature type="transmembrane region" description="Helical" evidence="6">
    <location>
        <begin position="313"/>
        <end position="336"/>
    </location>
</feature>
<dbReference type="GO" id="GO:0005886">
    <property type="term" value="C:plasma membrane"/>
    <property type="evidence" value="ECO:0007669"/>
    <property type="project" value="TreeGrafter"/>
</dbReference>
<evidence type="ECO:0000256" key="3">
    <source>
        <dbReference type="ARBA" id="ARBA00022989"/>
    </source>
</evidence>
<sequence length="408" mass="45782">MSIELFDNGSIPVLEDARYIPVLLIGSLSSLLSLLGSSCIMYMAYPEVRTKLMHRLLFCLSLSDWISSMSLLVMPYLIPSFLGLAGAVGSFASCAGIGFFMLVGSKMGCCYNAYLSIYYYLVVVRNWREADFARRPHLEMAGHVVAIFATLAIEVAAVATQSINPTPAINNLCIYATWPWGCIDSPEVECTRSSESTFKLLVTMSGPIYFLFSMAGFLTAALVFAKVRSTLQKSSQYRFENNNDRTSQTSTAARSISSTTTTDDPNNKRIQEVGIQAVLYTLAYFQSFFWPLMTIIVSQAFKSSELIHKKLEPGFYALTILFFVFFPIQGFFNFFIYTRGKAKRWRTVEPDKSIFWIYKQIVARIPPPAMSTISRICSKNAKPTPSTEQPQQQTPQVQIHTTTNPNKQ</sequence>
<evidence type="ECO:0000256" key="6">
    <source>
        <dbReference type="SAM" id="Phobius"/>
    </source>
</evidence>
<comment type="subcellular location">
    <subcellularLocation>
        <location evidence="1">Membrane</location>
        <topology evidence="1">Multi-pass membrane protein</topology>
    </subcellularLocation>
</comment>
<feature type="transmembrane region" description="Helical" evidence="6">
    <location>
        <begin position="277"/>
        <end position="301"/>
    </location>
</feature>
<dbReference type="Gene3D" id="1.20.1070.10">
    <property type="entry name" value="Rhodopsin 7-helix transmembrane proteins"/>
    <property type="match status" value="1"/>
</dbReference>
<evidence type="ECO:0000256" key="1">
    <source>
        <dbReference type="ARBA" id="ARBA00004141"/>
    </source>
</evidence>
<dbReference type="OrthoDB" id="4580974at2759"/>
<keyword evidence="3 6" id="KW-1133">Transmembrane helix</keyword>
<evidence type="ECO:0000256" key="5">
    <source>
        <dbReference type="SAM" id="MobiDB-lite"/>
    </source>
</evidence>
<protein>
    <recommendedName>
        <fullName evidence="9">G-protein coupled receptors family 1 profile domain-containing protein</fullName>
    </recommendedName>
</protein>
<keyword evidence="4 6" id="KW-0472">Membrane</keyword>
<keyword evidence="8" id="KW-1185">Reference proteome</keyword>
<feature type="region of interest" description="Disordered" evidence="5">
    <location>
        <begin position="241"/>
        <end position="267"/>
    </location>
</feature>
<feature type="transmembrane region" description="Helical" evidence="6">
    <location>
        <begin position="208"/>
        <end position="225"/>
    </location>
</feature>
<accession>A0A9N8DIE9</accession>
<proteinExistence type="predicted"/>
<dbReference type="Proteomes" id="UP001153069">
    <property type="component" value="Unassembled WGS sequence"/>
</dbReference>
<keyword evidence="2 6" id="KW-0812">Transmembrane</keyword>
<dbReference type="AlphaFoldDB" id="A0A9N8DIE9"/>
<feature type="compositionally biased region" description="Low complexity" evidence="5">
    <location>
        <begin position="383"/>
        <end position="408"/>
    </location>
</feature>
<name>A0A9N8DIE9_9STRA</name>
<organism evidence="7 8">
    <name type="scientific">Seminavis robusta</name>
    <dbReference type="NCBI Taxonomy" id="568900"/>
    <lineage>
        <taxon>Eukaryota</taxon>
        <taxon>Sar</taxon>
        <taxon>Stramenopiles</taxon>
        <taxon>Ochrophyta</taxon>
        <taxon>Bacillariophyta</taxon>
        <taxon>Bacillariophyceae</taxon>
        <taxon>Bacillariophycidae</taxon>
        <taxon>Naviculales</taxon>
        <taxon>Naviculaceae</taxon>
        <taxon>Seminavis</taxon>
    </lineage>
</organism>
<dbReference type="PANTHER" id="PTHR23112">
    <property type="entry name" value="G PROTEIN-COUPLED RECEPTOR 157-RELATED"/>
    <property type="match status" value="1"/>
</dbReference>
<evidence type="ECO:0000256" key="4">
    <source>
        <dbReference type="ARBA" id="ARBA00023136"/>
    </source>
</evidence>
<feature type="transmembrane region" description="Helical" evidence="6">
    <location>
        <begin position="56"/>
        <end position="78"/>
    </location>
</feature>